<dbReference type="Pfam" id="PF05026">
    <property type="entry name" value="DCP2"/>
    <property type="match status" value="1"/>
</dbReference>
<dbReference type="OrthoDB" id="18996at2759"/>
<dbReference type="InterPro" id="IPR007722">
    <property type="entry name" value="DCP2_BoxA"/>
</dbReference>
<dbReference type="InterPro" id="IPR020084">
    <property type="entry name" value="NUDIX_hydrolase_CS"/>
</dbReference>
<dbReference type="PANTHER" id="PTHR23114">
    <property type="entry name" value="M7GPPPN-MRNA HYDROLASE"/>
    <property type="match status" value="1"/>
</dbReference>
<dbReference type="InterPro" id="IPR036189">
    <property type="entry name" value="DCP2_BoxA_sf"/>
</dbReference>
<evidence type="ECO:0000256" key="9">
    <source>
        <dbReference type="SAM" id="MobiDB-lite"/>
    </source>
</evidence>
<dbReference type="GO" id="GO:0000184">
    <property type="term" value="P:nuclear-transcribed mRNA catabolic process, nonsense-mediated decay"/>
    <property type="evidence" value="ECO:0007669"/>
    <property type="project" value="InterPro"/>
</dbReference>
<dbReference type="InterPro" id="IPR044099">
    <property type="entry name" value="Dcp2_NUDIX"/>
</dbReference>
<dbReference type="Proteomes" id="UP000717996">
    <property type="component" value="Unassembled WGS sequence"/>
</dbReference>
<dbReference type="AlphaFoldDB" id="A0A9P6XZA9"/>
<comment type="cofactor">
    <cofactor evidence="1">
        <name>Mn(2+)</name>
        <dbReference type="ChEBI" id="CHEBI:29035"/>
    </cofactor>
</comment>
<dbReference type="GO" id="GO:0000290">
    <property type="term" value="P:deadenylation-dependent decapping of nuclear-transcribed mRNA"/>
    <property type="evidence" value="ECO:0007669"/>
    <property type="project" value="InterPro"/>
</dbReference>
<dbReference type="PANTHER" id="PTHR23114:SF17">
    <property type="entry name" value="M7GPPPN-MRNA HYDROLASE"/>
    <property type="match status" value="1"/>
</dbReference>
<dbReference type="GO" id="GO:0030145">
    <property type="term" value="F:manganese ion binding"/>
    <property type="evidence" value="ECO:0007669"/>
    <property type="project" value="InterPro"/>
</dbReference>
<dbReference type="EMBL" id="JAANIT010002788">
    <property type="protein sequence ID" value="KAG1535475.1"/>
    <property type="molecule type" value="Genomic_DNA"/>
</dbReference>
<evidence type="ECO:0000256" key="6">
    <source>
        <dbReference type="ARBA" id="ARBA00022801"/>
    </source>
</evidence>
<comment type="caution">
    <text evidence="11">The sequence shown here is derived from an EMBL/GenBank/DDBJ whole genome shotgun (WGS) entry which is preliminary data.</text>
</comment>
<evidence type="ECO:0000313" key="11">
    <source>
        <dbReference type="EMBL" id="KAG1535475.1"/>
    </source>
</evidence>
<dbReference type="Gene3D" id="3.90.79.10">
    <property type="entry name" value="Nucleoside Triphosphate Pyrophosphohydrolase"/>
    <property type="match status" value="1"/>
</dbReference>
<evidence type="ECO:0000256" key="2">
    <source>
        <dbReference type="ARBA" id="ARBA00004496"/>
    </source>
</evidence>
<dbReference type="PROSITE" id="PS00893">
    <property type="entry name" value="NUDIX_BOX"/>
    <property type="match status" value="1"/>
</dbReference>
<gene>
    <name evidence="11" type="ORF">G6F51_011519</name>
</gene>
<comment type="similarity">
    <text evidence="3">Belongs to the Nudix hydrolase family. DCP2 subfamily.</text>
</comment>
<keyword evidence="6" id="KW-0378">Hydrolase</keyword>
<sequence length="445" mass="50922">MYSSAVFAKATFEEILDDLSSRFIINVPEAELASVERICFQVEQAHWFYEDFIREIKPDLPSFQLKTFSARNILFFTSNPFYHCPLLHQWAHEHERAYADFMQYRFRIPVCGAIILNSNLDKCVLVKGWSSKSGWGFPKGKINQEEEYDCCAIREVLEETGYDIGPLLKKTDYIELTMREQRIRLYIIQGVPEDTQFIPRTRKEISQISWIKLEDLPTYKTSEPRHGNTALNYVKSGSYRFYMVVPFVSKLKTFVNQRRKQLRKANEKAAKVVSSPRKPIQQQQPMTPSSPSPPSSDSSSDALKSLLGVMSEKRMPHGFPTASPAVSQPHPNHQPPPLSGNNLLQEIFSSASTTPQQPQQNMPFSFTIHGAEKPTVEKGSMMDELFKGNGNQQPNHLKPSTRQETVRRNSLLDVLQGNNNRTESNFDPIQALFQGNVHTYSPRNQ</sequence>
<feature type="region of interest" description="Disordered" evidence="9">
    <location>
        <begin position="384"/>
        <end position="404"/>
    </location>
</feature>
<proteinExistence type="inferred from homology"/>
<reference evidence="11" key="1">
    <citation type="journal article" date="2020" name="Microb. Genom.">
        <title>Genetic diversity of clinical and environmental Mucorales isolates obtained from an investigation of mucormycosis cases among solid organ transplant recipients.</title>
        <authorList>
            <person name="Nguyen M.H."/>
            <person name="Kaul D."/>
            <person name="Muto C."/>
            <person name="Cheng S.J."/>
            <person name="Richter R.A."/>
            <person name="Bruno V.M."/>
            <person name="Liu G."/>
            <person name="Beyhan S."/>
            <person name="Sundermann A.J."/>
            <person name="Mounaud S."/>
            <person name="Pasculle A.W."/>
            <person name="Nierman W.C."/>
            <person name="Driscoll E."/>
            <person name="Cumbie R."/>
            <person name="Clancy C.J."/>
            <person name="Dupont C.L."/>
        </authorList>
    </citation>
    <scope>NUCLEOTIDE SEQUENCE</scope>
    <source>
        <strain evidence="11">GL16</strain>
    </source>
</reference>
<feature type="domain" description="Nudix hydrolase" evidence="10">
    <location>
        <begin position="106"/>
        <end position="234"/>
    </location>
</feature>
<evidence type="ECO:0000256" key="5">
    <source>
        <dbReference type="ARBA" id="ARBA00022723"/>
    </source>
</evidence>
<evidence type="ECO:0000259" key="10">
    <source>
        <dbReference type="PROSITE" id="PS51462"/>
    </source>
</evidence>
<dbReference type="GO" id="GO:0140933">
    <property type="term" value="F:5'-(N(7)-methylguanosine 5'-triphospho)-[mRNA] hydrolase activity"/>
    <property type="evidence" value="ECO:0007669"/>
    <property type="project" value="InterPro"/>
</dbReference>
<dbReference type="SMART" id="SM01125">
    <property type="entry name" value="DCP2"/>
    <property type="match status" value="1"/>
</dbReference>
<dbReference type="GO" id="GO:0000932">
    <property type="term" value="C:P-body"/>
    <property type="evidence" value="ECO:0007669"/>
    <property type="project" value="TreeGrafter"/>
</dbReference>
<name>A0A9P6XZA9_RHIOR</name>
<dbReference type="InterPro" id="IPR015797">
    <property type="entry name" value="NUDIX_hydrolase-like_dom_sf"/>
</dbReference>
<feature type="region of interest" description="Disordered" evidence="9">
    <location>
        <begin position="265"/>
        <end position="302"/>
    </location>
</feature>
<evidence type="ECO:0000256" key="3">
    <source>
        <dbReference type="ARBA" id="ARBA00005279"/>
    </source>
</evidence>
<dbReference type="Gene3D" id="1.10.10.1050">
    <property type="entry name" value="Dcp2, box A domain"/>
    <property type="match status" value="1"/>
</dbReference>
<feature type="region of interest" description="Disordered" evidence="9">
    <location>
        <begin position="314"/>
        <end position="342"/>
    </location>
</feature>
<keyword evidence="7" id="KW-0694">RNA-binding</keyword>
<evidence type="ECO:0000256" key="1">
    <source>
        <dbReference type="ARBA" id="ARBA00001936"/>
    </source>
</evidence>
<dbReference type="FunFam" id="3.90.79.10:FF:000003">
    <property type="entry name" value="M7GpppN-mRNA hydrolase isoform 2"/>
    <property type="match status" value="1"/>
</dbReference>
<evidence type="ECO:0000256" key="8">
    <source>
        <dbReference type="ARBA" id="ARBA00023211"/>
    </source>
</evidence>
<dbReference type="GO" id="GO:0003723">
    <property type="term" value="F:RNA binding"/>
    <property type="evidence" value="ECO:0007669"/>
    <property type="project" value="UniProtKB-KW"/>
</dbReference>
<keyword evidence="8" id="KW-0464">Manganese</keyword>
<evidence type="ECO:0000256" key="4">
    <source>
        <dbReference type="ARBA" id="ARBA00022490"/>
    </source>
</evidence>
<dbReference type="SUPFAM" id="SSF55811">
    <property type="entry name" value="Nudix"/>
    <property type="match status" value="1"/>
</dbReference>
<accession>A0A9P6XZA9</accession>
<dbReference type="CDD" id="cd03672">
    <property type="entry name" value="NUDIX_Dcp2p_Nudt20"/>
    <property type="match status" value="1"/>
</dbReference>
<dbReference type="PROSITE" id="PS51462">
    <property type="entry name" value="NUDIX"/>
    <property type="match status" value="1"/>
</dbReference>
<organism evidence="11 12">
    <name type="scientific">Rhizopus oryzae</name>
    <name type="common">Mucormycosis agent</name>
    <name type="synonym">Rhizopus arrhizus var. delemar</name>
    <dbReference type="NCBI Taxonomy" id="64495"/>
    <lineage>
        <taxon>Eukaryota</taxon>
        <taxon>Fungi</taxon>
        <taxon>Fungi incertae sedis</taxon>
        <taxon>Mucoromycota</taxon>
        <taxon>Mucoromycotina</taxon>
        <taxon>Mucoromycetes</taxon>
        <taxon>Mucorales</taxon>
        <taxon>Mucorineae</taxon>
        <taxon>Rhizopodaceae</taxon>
        <taxon>Rhizopus</taxon>
    </lineage>
</organism>
<dbReference type="InterPro" id="IPR000086">
    <property type="entry name" value="NUDIX_hydrolase_dom"/>
</dbReference>
<feature type="compositionally biased region" description="Polar residues" evidence="9">
    <location>
        <begin position="389"/>
        <end position="403"/>
    </location>
</feature>
<protein>
    <recommendedName>
        <fullName evidence="10">Nudix hydrolase domain-containing protein</fullName>
    </recommendedName>
</protein>
<keyword evidence="4" id="KW-0963">Cytoplasm</keyword>
<evidence type="ECO:0000256" key="7">
    <source>
        <dbReference type="ARBA" id="ARBA00022884"/>
    </source>
</evidence>
<evidence type="ECO:0000313" key="12">
    <source>
        <dbReference type="Proteomes" id="UP000717996"/>
    </source>
</evidence>
<dbReference type="Pfam" id="PF00293">
    <property type="entry name" value="NUDIX"/>
    <property type="match status" value="1"/>
</dbReference>
<dbReference type="SUPFAM" id="SSF140586">
    <property type="entry name" value="Dcp2 domain-like"/>
    <property type="match status" value="1"/>
</dbReference>
<keyword evidence="5" id="KW-0479">Metal-binding</keyword>
<comment type="subcellular location">
    <subcellularLocation>
        <location evidence="2">Cytoplasm</location>
    </subcellularLocation>
</comment>